<evidence type="ECO:0000256" key="4">
    <source>
        <dbReference type="ARBA" id="ARBA00022448"/>
    </source>
</evidence>
<evidence type="ECO:0000256" key="3">
    <source>
        <dbReference type="ARBA" id="ARBA00007895"/>
    </source>
</evidence>
<gene>
    <name evidence="12" type="ORF">HG535_0A00760</name>
</gene>
<dbReference type="Proteomes" id="UP000509704">
    <property type="component" value="Chromosome 1"/>
</dbReference>
<feature type="domain" description="Vta1/callose synthase N-terminal" evidence="10">
    <location>
        <begin position="8"/>
        <end position="157"/>
    </location>
</feature>
<sequence>MGAKSLVDRLVATALDFDTSGLPIVSYYLRLYAVEEILNEENRSGDLTQLASDLLGSVERFKNSADLDEDDTQRNAIRSLIHDQEKAKVYVSNFAMSLYNGKLQQIQHGPWDLNLRRGLWCCIDIFSCIIHLWDDPDGSYRKRIKYCKLYLSKLSKGELGGISGNTNNFNSGAGKQNVIGPDLNTLDEDETYKAAKKVPSFEGVEEPEAPPSQLDYGDFVSDADDVNTSEDKLNEMLERLKAKEEDDEVSTQSASETKEEESSPLFLPHVPKDVPKDVPSGNSVGNRQQETDTIPTFLDSEDECDIQNTIKEEPKTYTRGELNNMMEKSSKIEKIQRMAKYAISALNYEDLSTAESELSGALEILKSLK</sequence>
<dbReference type="InterPro" id="IPR044538">
    <property type="entry name" value="Vta1-like"/>
</dbReference>
<dbReference type="Pfam" id="PF18097">
    <property type="entry name" value="Vta1_C"/>
    <property type="match status" value="1"/>
</dbReference>
<dbReference type="GO" id="GO:0015031">
    <property type="term" value="P:protein transport"/>
    <property type="evidence" value="ECO:0007669"/>
    <property type="project" value="UniProtKB-KW"/>
</dbReference>
<evidence type="ECO:0000259" key="10">
    <source>
        <dbReference type="Pfam" id="PF04652"/>
    </source>
</evidence>
<dbReference type="OrthoDB" id="391137at2759"/>
<dbReference type="GO" id="GO:0032511">
    <property type="term" value="P:late endosome to vacuole transport via multivesicular body sorting pathway"/>
    <property type="evidence" value="ECO:0007669"/>
    <property type="project" value="InterPro"/>
</dbReference>
<reference evidence="12 13" key="1">
    <citation type="submission" date="2020-07" db="EMBL/GenBank/DDBJ databases">
        <title>The yeast mating-type switching endonuclease HO is a domesticated member of an unorthodox homing genetic element family.</title>
        <authorList>
            <person name="Coughlan A.Y."/>
            <person name="Lombardi L."/>
            <person name="Braun-Galleani S."/>
            <person name="Martos A.R."/>
            <person name="Galeote V."/>
            <person name="Bigey F."/>
            <person name="Dequin S."/>
            <person name="Byrne K.P."/>
            <person name="Wolfe K.H."/>
        </authorList>
    </citation>
    <scope>NUCLEOTIDE SEQUENCE [LARGE SCALE GENOMIC DNA]</scope>
    <source>
        <strain evidence="12 13">NRRL Y-6702</strain>
    </source>
</reference>
<feature type="region of interest" description="Disordered" evidence="9">
    <location>
        <begin position="239"/>
        <end position="322"/>
    </location>
</feature>
<evidence type="ECO:0000256" key="5">
    <source>
        <dbReference type="ARBA" id="ARBA00022490"/>
    </source>
</evidence>
<comment type="subcellular location">
    <subcellularLocation>
        <location evidence="2">Cytoplasm</location>
    </subcellularLocation>
    <subcellularLocation>
        <location evidence="1">Endosome membrane</location>
        <topology evidence="1">Peripheral membrane protein</topology>
    </subcellularLocation>
</comment>
<evidence type="ECO:0000313" key="13">
    <source>
        <dbReference type="Proteomes" id="UP000509704"/>
    </source>
</evidence>
<dbReference type="Pfam" id="PF04652">
    <property type="entry name" value="Vta1"/>
    <property type="match status" value="1"/>
</dbReference>
<dbReference type="EMBL" id="CP058604">
    <property type="protein sequence ID" value="QLG70137.1"/>
    <property type="molecule type" value="Genomic_DNA"/>
</dbReference>
<evidence type="ECO:0000259" key="11">
    <source>
        <dbReference type="Pfam" id="PF18097"/>
    </source>
</evidence>
<evidence type="ECO:0008006" key="14">
    <source>
        <dbReference type="Google" id="ProtNLM"/>
    </source>
</evidence>
<organism evidence="12 13">
    <name type="scientific">Zygotorulaspora mrakii</name>
    <name type="common">Zygosaccharomyces mrakii</name>
    <dbReference type="NCBI Taxonomy" id="42260"/>
    <lineage>
        <taxon>Eukaryota</taxon>
        <taxon>Fungi</taxon>
        <taxon>Dikarya</taxon>
        <taxon>Ascomycota</taxon>
        <taxon>Saccharomycotina</taxon>
        <taxon>Saccharomycetes</taxon>
        <taxon>Saccharomycetales</taxon>
        <taxon>Saccharomycetaceae</taxon>
        <taxon>Zygotorulaspora</taxon>
    </lineage>
</organism>
<dbReference type="RefSeq" id="XP_037141865.1">
    <property type="nucleotide sequence ID" value="XM_037285970.1"/>
</dbReference>
<dbReference type="InterPro" id="IPR039431">
    <property type="entry name" value="Vta1/CALS_N"/>
</dbReference>
<feature type="region of interest" description="Disordered" evidence="9">
    <location>
        <begin position="197"/>
        <end position="226"/>
    </location>
</feature>
<comment type="similarity">
    <text evidence="3">Belongs to the VTA1 family.</text>
</comment>
<dbReference type="InterPro" id="IPR023175">
    <property type="entry name" value="Vta1/CALS_N_sf"/>
</dbReference>
<keyword evidence="13" id="KW-1185">Reference proteome</keyword>
<keyword evidence="8" id="KW-0472">Membrane</keyword>
<keyword evidence="4" id="KW-0813">Transport</keyword>
<keyword evidence="7" id="KW-0653">Protein transport</keyword>
<proteinExistence type="inferred from homology"/>
<evidence type="ECO:0000313" key="12">
    <source>
        <dbReference type="EMBL" id="QLG70137.1"/>
    </source>
</evidence>
<dbReference type="Gene3D" id="1.20.5.420">
    <property type="entry name" value="Immunoglobulin FC, subunit C"/>
    <property type="match status" value="1"/>
</dbReference>
<dbReference type="PANTHER" id="PTHR46009">
    <property type="entry name" value="VACUOLAR PROTEIN SORTING-ASSOCIATED PROTEIN VTA1 HOMOLOG"/>
    <property type="match status" value="1"/>
</dbReference>
<dbReference type="InterPro" id="IPR041212">
    <property type="entry name" value="Vta1_C"/>
</dbReference>
<name>A0A7H9AVG4_ZYGMR</name>
<dbReference type="Gene3D" id="1.25.40.270">
    <property type="entry name" value="Vacuolar protein sorting-associated protein vta1"/>
    <property type="match status" value="1"/>
</dbReference>
<dbReference type="KEGG" id="zmk:HG535_0A00760"/>
<keyword evidence="5" id="KW-0963">Cytoplasm</keyword>
<dbReference type="GO" id="GO:0005771">
    <property type="term" value="C:multivesicular body"/>
    <property type="evidence" value="ECO:0007669"/>
    <property type="project" value="TreeGrafter"/>
</dbReference>
<dbReference type="GO" id="GO:0010008">
    <property type="term" value="C:endosome membrane"/>
    <property type="evidence" value="ECO:0007669"/>
    <property type="project" value="UniProtKB-SubCell"/>
</dbReference>
<evidence type="ECO:0000256" key="9">
    <source>
        <dbReference type="SAM" id="MobiDB-lite"/>
    </source>
</evidence>
<dbReference type="PANTHER" id="PTHR46009:SF1">
    <property type="entry name" value="VACUOLAR PROTEIN SORTING-ASSOCIATED PROTEIN VTA1 HOMOLOG"/>
    <property type="match status" value="1"/>
</dbReference>
<evidence type="ECO:0000256" key="6">
    <source>
        <dbReference type="ARBA" id="ARBA00022753"/>
    </source>
</evidence>
<evidence type="ECO:0000256" key="1">
    <source>
        <dbReference type="ARBA" id="ARBA00004481"/>
    </source>
</evidence>
<evidence type="ECO:0000256" key="2">
    <source>
        <dbReference type="ARBA" id="ARBA00004496"/>
    </source>
</evidence>
<evidence type="ECO:0000256" key="7">
    <source>
        <dbReference type="ARBA" id="ARBA00022927"/>
    </source>
</evidence>
<evidence type="ECO:0000256" key="8">
    <source>
        <dbReference type="ARBA" id="ARBA00023136"/>
    </source>
</evidence>
<feature type="compositionally biased region" description="Polar residues" evidence="9">
    <location>
        <begin position="280"/>
        <end position="294"/>
    </location>
</feature>
<protein>
    <recommendedName>
        <fullName evidence="14">Vta1 C-terminal domain-containing protein</fullName>
    </recommendedName>
</protein>
<dbReference type="GeneID" id="59233773"/>
<dbReference type="AlphaFoldDB" id="A0A7H9AVG4"/>
<keyword evidence="6" id="KW-0967">Endosome</keyword>
<feature type="domain" description="Vta1 C-terminal" evidence="11">
    <location>
        <begin position="331"/>
        <end position="365"/>
    </location>
</feature>
<accession>A0A7H9AVG4</accession>